<proteinExistence type="inferred from homology"/>
<evidence type="ECO:0000256" key="4">
    <source>
        <dbReference type="ARBA" id="ARBA00023002"/>
    </source>
</evidence>
<keyword evidence="3" id="KW-0274">FAD</keyword>
<keyword evidence="4" id="KW-0560">Oxidoreductase</keyword>
<dbReference type="Gene3D" id="3.50.50.60">
    <property type="entry name" value="FAD/NAD(P)-binding domain"/>
    <property type="match status" value="2"/>
</dbReference>
<dbReference type="HOGENOM" id="CLU_529478_0_0_1"/>
<sequence>MSAFNQLREDQYKNNYSQKSVIVVGAGPLGILSVRYLSQETDLNTICFEAKNNIGGMWYLDDYDRLDSEINTSKNAFIRDNGYVQSSLYENLRLNSVKMKTMYKGYPIPKEFHEYMKQDEFLQYMRGFADNYGLKNYISFETYVNYVRLVGNMTQSEKEQIPINLTKKFLVEVVSYNNYEKDVRHFQADYVICCSGHYSKPNIIKIPNQQIFEGKIDHTHHFRERDGKQLANKNLVIIGQNTSCQDIFSLLLFESEITPKKITVIGRNSVQHLKNATSLQEVIKKGLIEFIQDECQEFNSKNSLLLKSGKIIENIDSILLATGYQFCFHYLNKFNHIDNCIEYYENNRSIGPLYNKIISINEPNLIFLGSINGSSQQHYERQAIYSTHYILGKLTLPTKEEMMQDFEDELKKNGGKKGYLGILKLPNFTSNHDQYVKKLYRDMKGIEFDDELQQTWLLYAKLYEKHSNAGNYYEMKFEDLSQMPTRDYVPKLGLF</sequence>
<comment type="similarity">
    <text evidence="1">Belongs to the FMO family.</text>
</comment>
<dbReference type="Pfam" id="PF00743">
    <property type="entry name" value="FMO-like"/>
    <property type="match status" value="2"/>
</dbReference>
<dbReference type="InterPro" id="IPR050346">
    <property type="entry name" value="FMO-like"/>
</dbReference>
<evidence type="ECO:0000256" key="2">
    <source>
        <dbReference type="ARBA" id="ARBA00022630"/>
    </source>
</evidence>
<evidence type="ECO:0000256" key="1">
    <source>
        <dbReference type="ARBA" id="ARBA00009183"/>
    </source>
</evidence>
<dbReference type="RefSeq" id="XP_001033315.1">
    <property type="nucleotide sequence ID" value="XM_001033315.3"/>
</dbReference>
<dbReference type="InParanoid" id="I7MH07"/>
<gene>
    <name evidence="5" type="ORF">TTHERM_00420600</name>
</gene>
<reference evidence="6" key="1">
    <citation type="journal article" date="2006" name="PLoS Biol.">
        <title>Macronuclear genome sequence of the ciliate Tetrahymena thermophila, a model eukaryote.</title>
        <authorList>
            <person name="Eisen J.A."/>
            <person name="Coyne R.S."/>
            <person name="Wu M."/>
            <person name="Wu D."/>
            <person name="Thiagarajan M."/>
            <person name="Wortman J.R."/>
            <person name="Badger J.H."/>
            <person name="Ren Q."/>
            <person name="Amedeo P."/>
            <person name="Jones K.M."/>
            <person name="Tallon L.J."/>
            <person name="Delcher A.L."/>
            <person name="Salzberg S.L."/>
            <person name="Silva J.C."/>
            <person name="Haas B.J."/>
            <person name="Majoros W.H."/>
            <person name="Farzad M."/>
            <person name="Carlton J.M."/>
            <person name="Smith R.K. Jr."/>
            <person name="Garg J."/>
            <person name="Pearlman R.E."/>
            <person name="Karrer K.M."/>
            <person name="Sun L."/>
            <person name="Manning G."/>
            <person name="Elde N.C."/>
            <person name="Turkewitz A.P."/>
            <person name="Asai D.J."/>
            <person name="Wilkes D.E."/>
            <person name="Wang Y."/>
            <person name="Cai H."/>
            <person name="Collins K."/>
            <person name="Stewart B.A."/>
            <person name="Lee S.R."/>
            <person name="Wilamowska K."/>
            <person name="Weinberg Z."/>
            <person name="Ruzzo W.L."/>
            <person name="Wloga D."/>
            <person name="Gaertig J."/>
            <person name="Frankel J."/>
            <person name="Tsao C.-C."/>
            <person name="Gorovsky M.A."/>
            <person name="Keeling P.J."/>
            <person name="Waller R.F."/>
            <person name="Patron N.J."/>
            <person name="Cherry J.M."/>
            <person name="Stover N.A."/>
            <person name="Krieger C.J."/>
            <person name="del Toro C."/>
            <person name="Ryder H.F."/>
            <person name="Williamson S.C."/>
            <person name="Barbeau R.A."/>
            <person name="Hamilton E.P."/>
            <person name="Orias E."/>
        </authorList>
    </citation>
    <scope>NUCLEOTIDE SEQUENCE [LARGE SCALE GENOMIC DNA]</scope>
    <source>
        <strain evidence="6">SB210</strain>
    </source>
</reference>
<dbReference type="PANTHER" id="PTHR23023">
    <property type="entry name" value="DIMETHYLANILINE MONOOXYGENASE"/>
    <property type="match status" value="1"/>
</dbReference>
<dbReference type="GO" id="GO:0050661">
    <property type="term" value="F:NADP binding"/>
    <property type="evidence" value="ECO:0007669"/>
    <property type="project" value="InterPro"/>
</dbReference>
<dbReference type="GO" id="GO:0050660">
    <property type="term" value="F:flavin adenine dinucleotide binding"/>
    <property type="evidence" value="ECO:0007669"/>
    <property type="project" value="InterPro"/>
</dbReference>
<dbReference type="InterPro" id="IPR020946">
    <property type="entry name" value="Flavin_mOase-like"/>
</dbReference>
<dbReference type="STRING" id="312017.I7MH07"/>
<dbReference type="EMBL" id="GG662536">
    <property type="protein sequence ID" value="EAR85652.1"/>
    <property type="molecule type" value="Genomic_DNA"/>
</dbReference>
<dbReference type="OrthoDB" id="413515at2759"/>
<evidence type="ECO:0000313" key="6">
    <source>
        <dbReference type="Proteomes" id="UP000009168"/>
    </source>
</evidence>
<dbReference type="KEGG" id="tet:TTHERM_00420600"/>
<evidence type="ECO:0000256" key="3">
    <source>
        <dbReference type="ARBA" id="ARBA00022827"/>
    </source>
</evidence>
<protein>
    <submittedName>
        <fullName evidence="5">Flavin-binding monooxygenase-like protein</fullName>
    </submittedName>
</protein>
<dbReference type="SUPFAM" id="SSF51905">
    <property type="entry name" value="FAD/NAD(P)-binding domain"/>
    <property type="match status" value="2"/>
</dbReference>
<evidence type="ECO:0000313" key="5">
    <source>
        <dbReference type="EMBL" id="EAR85652.1"/>
    </source>
</evidence>
<keyword evidence="2" id="KW-0285">Flavoprotein</keyword>
<dbReference type="GeneID" id="7831454"/>
<dbReference type="eggNOG" id="KOG1399">
    <property type="taxonomic scope" value="Eukaryota"/>
</dbReference>
<dbReference type="InterPro" id="IPR036188">
    <property type="entry name" value="FAD/NAD-bd_sf"/>
</dbReference>
<organism evidence="5 6">
    <name type="scientific">Tetrahymena thermophila (strain SB210)</name>
    <dbReference type="NCBI Taxonomy" id="312017"/>
    <lineage>
        <taxon>Eukaryota</taxon>
        <taxon>Sar</taxon>
        <taxon>Alveolata</taxon>
        <taxon>Ciliophora</taxon>
        <taxon>Intramacronucleata</taxon>
        <taxon>Oligohymenophorea</taxon>
        <taxon>Hymenostomatida</taxon>
        <taxon>Tetrahymenina</taxon>
        <taxon>Tetrahymenidae</taxon>
        <taxon>Tetrahymena</taxon>
    </lineage>
</organism>
<dbReference type="Proteomes" id="UP000009168">
    <property type="component" value="Unassembled WGS sequence"/>
</dbReference>
<dbReference type="AlphaFoldDB" id="I7MH07"/>
<keyword evidence="5" id="KW-0503">Monooxygenase</keyword>
<name>I7MH07_TETTS</name>
<accession>I7MH07</accession>
<keyword evidence="6" id="KW-1185">Reference proteome</keyword>
<dbReference type="GO" id="GO:0004499">
    <property type="term" value="F:N,N-dimethylaniline monooxygenase activity"/>
    <property type="evidence" value="ECO:0007669"/>
    <property type="project" value="InterPro"/>
</dbReference>